<feature type="region of interest" description="Disordered" evidence="2">
    <location>
        <begin position="438"/>
        <end position="459"/>
    </location>
</feature>
<dbReference type="Pfam" id="PF00789">
    <property type="entry name" value="UBX"/>
    <property type="match status" value="1"/>
</dbReference>
<evidence type="ECO:0000259" key="3">
    <source>
        <dbReference type="PROSITE" id="PS50033"/>
    </source>
</evidence>
<feature type="compositionally biased region" description="Basic and acidic residues" evidence="2">
    <location>
        <begin position="23"/>
        <end position="38"/>
    </location>
</feature>
<dbReference type="Pfam" id="PF08059">
    <property type="entry name" value="SEP"/>
    <property type="match status" value="1"/>
</dbReference>
<evidence type="ECO:0000313" key="6">
    <source>
        <dbReference type="EMBL" id="CAI0626056.1"/>
    </source>
</evidence>
<protein>
    <recommendedName>
        <fullName evidence="8">Plant UBX domain-containing protein 4</fullName>
    </recommendedName>
</protein>
<dbReference type="GO" id="GO:0007030">
    <property type="term" value="P:Golgi organization"/>
    <property type="evidence" value="ECO:0007669"/>
    <property type="project" value="TreeGrafter"/>
</dbReference>
<dbReference type="InterPro" id="IPR036241">
    <property type="entry name" value="NSFL1C_SEP_dom_sf"/>
</dbReference>
<evidence type="ECO:0000313" key="7">
    <source>
        <dbReference type="Proteomes" id="UP001154282"/>
    </source>
</evidence>
<feature type="region of interest" description="Disordered" evidence="2">
    <location>
        <begin position="23"/>
        <end position="82"/>
    </location>
</feature>
<dbReference type="GO" id="GO:0005829">
    <property type="term" value="C:cytosol"/>
    <property type="evidence" value="ECO:0007669"/>
    <property type="project" value="TreeGrafter"/>
</dbReference>
<dbReference type="FunFam" id="3.30.420.210:FF:000005">
    <property type="entry name" value="Plant UBX domain-containing protein 4"/>
    <property type="match status" value="1"/>
</dbReference>
<dbReference type="GO" id="GO:0061025">
    <property type="term" value="P:membrane fusion"/>
    <property type="evidence" value="ECO:0007669"/>
    <property type="project" value="TreeGrafter"/>
</dbReference>
<dbReference type="PROSITE" id="PS51399">
    <property type="entry name" value="SEP"/>
    <property type="match status" value="1"/>
</dbReference>
<dbReference type="PANTHER" id="PTHR23333">
    <property type="entry name" value="UBX DOMAIN CONTAINING PROTEIN"/>
    <property type="match status" value="1"/>
</dbReference>
<dbReference type="GO" id="GO:0051117">
    <property type="term" value="F:ATPase binding"/>
    <property type="evidence" value="ECO:0007669"/>
    <property type="project" value="UniProtKB-ARBA"/>
</dbReference>
<dbReference type="InterPro" id="IPR029071">
    <property type="entry name" value="Ubiquitin-like_domsf"/>
</dbReference>
<dbReference type="Gene3D" id="3.30.420.210">
    <property type="entry name" value="SEP domain"/>
    <property type="match status" value="1"/>
</dbReference>
<dbReference type="SUPFAM" id="SSF54236">
    <property type="entry name" value="Ubiquitin-like"/>
    <property type="match status" value="1"/>
</dbReference>
<dbReference type="GO" id="GO:0031468">
    <property type="term" value="P:nuclear membrane reassembly"/>
    <property type="evidence" value="ECO:0007669"/>
    <property type="project" value="TreeGrafter"/>
</dbReference>
<dbReference type="PANTHER" id="PTHR23333:SF20">
    <property type="entry name" value="NSFL1 COFACTOR P47"/>
    <property type="match status" value="1"/>
</dbReference>
<evidence type="ECO:0000256" key="1">
    <source>
        <dbReference type="ARBA" id="ARBA00022786"/>
    </source>
</evidence>
<proteinExistence type="predicted"/>
<name>A0AAV0S0C1_9ROSI</name>
<evidence type="ECO:0000256" key="2">
    <source>
        <dbReference type="SAM" id="MobiDB-lite"/>
    </source>
</evidence>
<dbReference type="EMBL" id="CAMGYJ010000011">
    <property type="protein sequence ID" value="CAI0626056.1"/>
    <property type="molecule type" value="Genomic_DNA"/>
</dbReference>
<dbReference type="GO" id="GO:0005634">
    <property type="term" value="C:nucleus"/>
    <property type="evidence" value="ECO:0007669"/>
    <property type="project" value="TreeGrafter"/>
</dbReference>
<dbReference type="GO" id="GO:0043161">
    <property type="term" value="P:proteasome-mediated ubiquitin-dependent protein catabolic process"/>
    <property type="evidence" value="ECO:0007669"/>
    <property type="project" value="TreeGrafter"/>
</dbReference>
<reference evidence="5" key="1">
    <citation type="submission" date="2022-08" db="EMBL/GenBank/DDBJ databases">
        <authorList>
            <person name="Gutierrez-Valencia J."/>
        </authorList>
    </citation>
    <scope>NUCLEOTIDE SEQUENCE</scope>
</reference>
<feature type="domain" description="UBX" evidence="3">
    <location>
        <begin position="258"/>
        <end position="331"/>
    </location>
</feature>
<sequence length="482" mass="52696">MPRINPTDCRYFLLCFCPDRDSSIKEQPEEMSSRDKKPAKPSTSRAGGIRTLSDLNRRSGPDSDSDEEGPQEYYTGGEKSGMLVQDPQKVNDVDSIFNQARQLGAVEGPVDHLRPGSSSTSFAGTGRLLSGEVVQLTPQQPEAVVHNIIFWSNGFTVNDGPLRRLDDPENAPFLESITKSQCPKELEPADRRSSVHVNLIKRDEKCPEPEKQPHVAFQGVGRTLGGSAATPVATEPVIGSSTHLNVVPTPSRGVVVDETLPSTSVQLRMADGTRMIANFNYHHTVNDLRAFIDASRPGGAQNYQLQMMGFPPKLLSDPTQTIEQAGLANSVDKPHFGKRTSPTPPPSLTAEDLPCLPQLFSSLFLSSSPDISPLILQFFSPKRCPRKSRFKPRRRASKPLFSLIPLLTLRSAVSRTPGKLTAALATGDFYVRFKGSSKPSRNCGSGFDGEEEAGSVIPTKPHSPLQILVSSLYTHSRKRFLL</sequence>
<accession>A0AAV0S0C1</accession>
<comment type="caution">
    <text evidence="5">The sequence shown here is derived from an EMBL/GenBank/DDBJ whole genome shotgun (WGS) entry which is preliminary data.</text>
</comment>
<dbReference type="SUPFAM" id="SSF102848">
    <property type="entry name" value="NSFL1 (p97 ATPase) cofactor p47, SEP domain"/>
    <property type="match status" value="1"/>
</dbReference>
<dbReference type="GO" id="GO:0043130">
    <property type="term" value="F:ubiquitin binding"/>
    <property type="evidence" value="ECO:0007669"/>
    <property type="project" value="TreeGrafter"/>
</dbReference>
<dbReference type="EMBL" id="CAMGYJ010000011">
    <property type="protein sequence ID" value="CAI0625990.1"/>
    <property type="molecule type" value="Genomic_DNA"/>
</dbReference>
<dbReference type="SMART" id="SM00553">
    <property type="entry name" value="SEP"/>
    <property type="match status" value="1"/>
</dbReference>
<feature type="domain" description="SEP" evidence="4">
    <location>
        <begin position="143"/>
        <end position="207"/>
    </location>
</feature>
<dbReference type="PROSITE" id="PS50033">
    <property type="entry name" value="UBX"/>
    <property type="match status" value="1"/>
</dbReference>
<evidence type="ECO:0000313" key="5">
    <source>
        <dbReference type="EMBL" id="CAI0625990.1"/>
    </source>
</evidence>
<dbReference type="InterPro" id="IPR001012">
    <property type="entry name" value="UBX_dom"/>
</dbReference>
<dbReference type="CDD" id="cd01770">
    <property type="entry name" value="UBX_UBXN2"/>
    <property type="match status" value="1"/>
</dbReference>
<dbReference type="InterPro" id="IPR012989">
    <property type="entry name" value="SEP_domain"/>
</dbReference>
<keyword evidence="7" id="KW-1185">Reference proteome</keyword>
<evidence type="ECO:0000259" key="4">
    <source>
        <dbReference type="PROSITE" id="PS51399"/>
    </source>
</evidence>
<organism evidence="5 7">
    <name type="scientific">Linum tenue</name>
    <dbReference type="NCBI Taxonomy" id="586396"/>
    <lineage>
        <taxon>Eukaryota</taxon>
        <taxon>Viridiplantae</taxon>
        <taxon>Streptophyta</taxon>
        <taxon>Embryophyta</taxon>
        <taxon>Tracheophyta</taxon>
        <taxon>Spermatophyta</taxon>
        <taxon>Magnoliopsida</taxon>
        <taxon>eudicotyledons</taxon>
        <taxon>Gunneridae</taxon>
        <taxon>Pentapetalae</taxon>
        <taxon>rosids</taxon>
        <taxon>fabids</taxon>
        <taxon>Malpighiales</taxon>
        <taxon>Linaceae</taxon>
        <taxon>Linum</taxon>
    </lineage>
</organism>
<dbReference type="AlphaFoldDB" id="A0AAV0S0C1"/>
<dbReference type="Gene3D" id="3.10.20.90">
    <property type="entry name" value="Phosphatidylinositol 3-kinase Catalytic Subunit, Chain A, domain 1"/>
    <property type="match status" value="1"/>
</dbReference>
<keyword evidence="1" id="KW-0833">Ubl conjugation pathway</keyword>
<dbReference type="GO" id="GO:0000045">
    <property type="term" value="P:autophagosome assembly"/>
    <property type="evidence" value="ECO:0007669"/>
    <property type="project" value="TreeGrafter"/>
</dbReference>
<dbReference type="FunFam" id="3.10.20.90:FF:000179">
    <property type="entry name" value="Plant UBX domain-containing protein 4"/>
    <property type="match status" value="1"/>
</dbReference>
<evidence type="ECO:0008006" key="8">
    <source>
        <dbReference type="Google" id="ProtNLM"/>
    </source>
</evidence>
<gene>
    <name evidence="5" type="ORF">LITE_LOCUS50672</name>
    <name evidence="6" type="ORF">LITE_LOCUS50700</name>
</gene>
<dbReference type="Proteomes" id="UP001154282">
    <property type="component" value="Unassembled WGS sequence"/>
</dbReference>